<keyword evidence="4" id="KW-1185">Reference proteome</keyword>
<dbReference type="SUPFAM" id="SSF102405">
    <property type="entry name" value="MCP/YpsA-like"/>
    <property type="match status" value="1"/>
</dbReference>
<organism evidence="3 4">
    <name type="scientific">Halalkalibacter krulwichiae</name>
    <dbReference type="NCBI Taxonomy" id="199441"/>
    <lineage>
        <taxon>Bacteria</taxon>
        <taxon>Bacillati</taxon>
        <taxon>Bacillota</taxon>
        <taxon>Bacilli</taxon>
        <taxon>Bacillales</taxon>
        <taxon>Bacillaceae</taxon>
        <taxon>Halalkalibacter</taxon>
    </lineage>
</organism>
<keyword evidence="2" id="KW-0203">Cytokinin biosynthesis</keyword>
<dbReference type="InterPro" id="IPR005269">
    <property type="entry name" value="LOG"/>
</dbReference>
<evidence type="ECO:0000256" key="1">
    <source>
        <dbReference type="ARBA" id="ARBA00006763"/>
    </source>
</evidence>
<dbReference type="AlphaFoldDB" id="A0A1X9MB00"/>
<reference evidence="3 4" key="1">
    <citation type="submission" date="2017-04" db="EMBL/GenBank/DDBJ databases">
        <title>Bacillus krulwichiae AM31D Genome sequencing and assembly.</title>
        <authorList>
            <person name="Krulwich T.A."/>
            <person name="Anastor L."/>
            <person name="Ehrlich R."/>
            <person name="Ehrlich G.D."/>
            <person name="Janto B."/>
        </authorList>
    </citation>
    <scope>NUCLEOTIDE SEQUENCE [LARGE SCALE GENOMIC DNA]</scope>
    <source>
        <strain evidence="3 4">AM31D</strain>
    </source>
</reference>
<protein>
    <recommendedName>
        <fullName evidence="2">Cytokinin riboside 5'-monophosphate phosphoribohydrolase</fullName>
        <ecNumber evidence="2">3.2.2.n1</ecNumber>
    </recommendedName>
</protein>
<dbReference type="Pfam" id="PF03641">
    <property type="entry name" value="Lysine_decarbox"/>
    <property type="match status" value="1"/>
</dbReference>
<dbReference type="KEGG" id="bkw:BkAM31D_12725"/>
<dbReference type="PANTHER" id="PTHR31223">
    <property type="entry name" value="LOG FAMILY PROTEIN YJL055W"/>
    <property type="match status" value="1"/>
</dbReference>
<dbReference type="GO" id="GO:0009691">
    <property type="term" value="P:cytokinin biosynthetic process"/>
    <property type="evidence" value="ECO:0007669"/>
    <property type="project" value="UniProtKB-UniRule"/>
</dbReference>
<evidence type="ECO:0000313" key="3">
    <source>
        <dbReference type="EMBL" id="ARK30625.1"/>
    </source>
</evidence>
<accession>A0A1X9MB00</accession>
<comment type="similarity">
    <text evidence="1 2">Belongs to the LOG family.</text>
</comment>
<dbReference type="GO" id="GO:0005829">
    <property type="term" value="C:cytosol"/>
    <property type="evidence" value="ECO:0007669"/>
    <property type="project" value="TreeGrafter"/>
</dbReference>
<gene>
    <name evidence="3" type="primary">fas6</name>
    <name evidence="3" type="ORF">BkAM31D_12725</name>
</gene>
<dbReference type="STRING" id="199441.BkAM31D_12725"/>
<evidence type="ECO:0000313" key="4">
    <source>
        <dbReference type="Proteomes" id="UP000193006"/>
    </source>
</evidence>
<name>A0A1X9MB00_9BACI</name>
<dbReference type="EC" id="3.2.2.n1" evidence="2"/>
<proteinExistence type="inferred from homology"/>
<dbReference type="PANTHER" id="PTHR31223:SF70">
    <property type="entry name" value="LOG FAMILY PROTEIN YJL055W"/>
    <property type="match status" value="1"/>
</dbReference>
<evidence type="ECO:0000256" key="2">
    <source>
        <dbReference type="RuleBase" id="RU363015"/>
    </source>
</evidence>
<dbReference type="RefSeq" id="WP_066149281.1">
    <property type="nucleotide sequence ID" value="NZ_CP020814.1"/>
</dbReference>
<sequence length="193" mass="21914">MFSNICVFCGSSFGRHQSYIDAVTKFGQELAKNKINLVYGGGNAGLMGELARYVLSRQGEVVGVIPKKIYENVDHIQLTDLIIVEDMHQRKAKMYELADGFVALPGGIGTIEELAEALTWQQIGYHSKPIGILNTNQYYNKLLSLLEHMVDEGFIKQEFLNSLIISEDPEDLLLKMKHYKPNYINKWEQQNKS</sequence>
<dbReference type="NCBIfam" id="TIGR00730">
    <property type="entry name" value="Rossman fold protein, TIGR00730 family"/>
    <property type="match status" value="1"/>
</dbReference>
<keyword evidence="2" id="KW-0378">Hydrolase</keyword>
<dbReference type="GO" id="GO:0016799">
    <property type="term" value="F:hydrolase activity, hydrolyzing N-glycosyl compounds"/>
    <property type="evidence" value="ECO:0007669"/>
    <property type="project" value="TreeGrafter"/>
</dbReference>
<dbReference type="Gene3D" id="3.40.50.450">
    <property type="match status" value="1"/>
</dbReference>
<dbReference type="Proteomes" id="UP000193006">
    <property type="component" value="Chromosome"/>
</dbReference>
<dbReference type="EMBL" id="CP020814">
    <property type="protein sequence ID" value="ARK30625.1"/>
    <property type="molecule type" value="Genomic_DNA"/>
</dbReference>
<dbReference type="InterPro" id="IPR031100">
    <property type="entry name" value="LOG_fam"/>
</dbReference>